<protein>
    <submittedName>
        <fullName evidence="2">Uncharacterized protein</fullName>
    </submittedName>
</protein>
<dbReference type="AlphaFoldDB" id="A0A1Y3DIB6"/>
<dbReference type="OMA" id="NIMFTIL"/>
<dbReference type="VEuPathDB" id="PlasmoDB:PKA1H_140043500"/>
<accession>A0A1Y3DIB6</accession>
<feature type="region of interest" description="Disordered" evidence="1">
    <location>
        <begin position="195"/>
        <end position="219"/>
    </location>
</feature>
<gene>
    <name evidence="2" type="ORF">PKNOH_S140256400</name>
</gene>
<dbReference type="eggNOG" id="ENOG502QY0W">
    <property type="taxonomic scope" value="Eukaryota"/>
</dbReference>
<evidence type="ECO:0000256" key="1">
    <source>
        <dbReference type="SAM" id="MobiDB-lite"/>
    </source>
</evidence>
<organism evidence="2 3">
    <name type="scientific">Plasmodium knowlesi</name>
    <dbReference type="NCBI Taxonomy" id="5850"/>
    <lineage>
        <taxon>Eukaryota</taxon>
        <taxon>Sar</taxon>
        <taxon>Alveolata</taxon>
        <taxon>Apicomplexa</taxon>
        <taxon>Aconoidasida</taxon>
        <taxon>Haemosporida</taxon>
        <taxon>Plasmodiidae</taxon>
        <taxon>Plasmodium</taxon>
        <taxon>Plasmodium (Plasmodium)</taxon>
    </lineage>
</organism>
<reference evidence="2 3" key="1">
    <citation type="submission" date="2017-05" db="EMBL/GenBank/DDBJ databases">
        <title>PacBio assembly of a Plasmodium knowlesi genome sequence with Hi-C correction and manual annotation of the SICAvar gene family.</title>
        <authorList>
            <person name="Lapp S.A."/>
            <person name="Geraldo J.A."/>
            <person name="Chien J.-T."/>
            <person name="Ay F."/>
            <person name="Pakala S.B."/>
            <person name="Batugedara G."/>
            <person name="Humphrey J.C."/>
            <person name="Debarry J.D."/>
            <person name="Le Roch K.G."/>
            <person name="Galinski M.R."/>
            <person name="Kissinger J.C."/>
        </authorList>
    </citation>
    <scope>NUCLEOTIDE SEQUENCE [LARGE SCALE GENOMIC DNA]</scope>
    <source>
        <strain evidence="3">Malayan Strain Pk1 (A+)</strain>
    </source>
</reference>
<name>A0A1Y3DIB6_PLAKN</name>
<comment type="caution">
    <text evidence="2">The sequence shown here is derived from an EMBL/GenBank/DDBJ whole genome shotgun (WGS) entry which is preliminary data.</text>
</comment>
<feature type="region of interest" description="Disordered" evidence="1">
    <location>
        <begin position="486"/>
        <end position="508"/>
    </location>
</feature>
<proteinExistence type="predicted"/>
<dbReference type="VEuPathDB" id="PlasmoDB:PKNH_1438300"/>
<dbReference type="VEuPathDB" id="PlasmoDB:PKNOH_S140256400"/>
<dbReference type="EMBL" id="NETL01000028">
    <property type="protein sequence ID" value="OTN63889.1"/>
    <property type="molecule type" value="Genomic_DNA"/>
</dbReference>
<evidence type="ECO:0000313" key="3">
    <source>
        <dbReference type="Proteomes" id="UP000195012"/>
    </source>
</evidence>
<sequence>MNINKKKNTYATIRKKLQERSQEGRRNDSKIHNQVHKLINKEIIIDYDTNEKVNAKIILNKYLNIITHLTKENINLKKIIEKIKLQNDKNESILTKYEHELKTKNDIIAKITNKHGIHILGENLNGCNIPDEEEQGRHPIIQEDMSMLKEDDSNLPNRGRTNCFPHDGEHIQTINSPTSCNVIGAGANTQWEDKLGRTTTGIPPSCRKMNLQSDHEEGVNRNRKMTVSNMCQEKTIPHEDENRIPVREKGGLTNWINYRHKFTWHEKTIKNEIPLFNAKNSNLYLHGQSKLQENDKCLDELNCLINNSPSAADLSDVKIVPHGGRRLEEIERYHKKCEEEYKNIHTPNNFVDKTNSLITVRTERNISQCATQGKKVIENTSSFLYDDLSKMRNFPRLRNDDNEGESSEDKYNKRDELFWSGKEKQATYTDRPVDVHAGRMSVDSPDNNTSIVNKMATVVMQKDSGGEANYHTTQTHIDAEVAEGGRENYEAENSSPSDKKNVQDDLEDDNYEDLENIMFTILKLRQKGVSK</sequence>
<evidence type="ECO:0000313" key="2">
    <source>
        <dbReference type="EMBL" id="OTN63889.1"/>
    </source>
</evidence>
<dbReference type="Proteomes" id="UP000195012">
    <property type="component" value="Unassembled WGS sequence"/>
</dbReference>
<dbReference type="OrthoDB" id="378086at2759"/>